<keyword evidence="3" id="KW-1185">Reference proteome</keyword>
<gene>
    <name evidence="2" type="ORF">E3T48_15225</name>
</gene>
<comment type="caution">
    <text evidence="2">The sequence shown here is derived from an EMBL/GenBank/DDBJ whole genome shotgun (WGS) entry which is preliminary data.</text>
</comment>
<keyword evidence="1" id="KW-0472">Membrane</keyword>
<sequence length="198" mass="20341">MFRPDEPLILPARPVDPPAPGFPLIASAAPLVVAVVIWMFTGSAFVLLFAVLGPVIAVGSMADGRRSSRRTRNRAEEAHRVALAALRTRVGLQRAALVQAAWSRTPSATGILHDPAGTVRWSAKPTAPVLVSLGSGEVPSGLRLEGAAGPNDEPGIRELAATLSDAPITADPHDGIGIVAAPALGRALARGLLVQAAA</sequence>
<evidence type="ECO:0000313" key="3">
    <source>
        <dbReference type="Proteomes" id="UP000298313"/>
    </source>
</evidence>
<accession>A0A4R9AYC1</accession>
<dbReference type="AlphaFoldDB" id="A0A4R9AYC1"/>
<dbReference type="Proteomes" id="UP000298313">
    <property type="component" value="Unassembled WGS sequence"/>
</dbReference>
<organism evidence="2 3">
    <name type="scientific">Cryobacterium fucosi</name>
    <dbReference type="NCBI Taxonomy" id="1259157"/>
    <lineage>
        <taxon>Bacteria</taxon>
        <taxon>Bacillati</taxon>
        <taxon>Actinomycetota</taxon>
        <taxon>Actinomycetes</taxon>
        <taxon>Micrococcales</taxon>
        <taxon>Microbacteriaceae</taxon>
        <taxon>Cryobacterium</taxon>
    </lineage>
</organism>
<evidence type="ECO:0000256" key="1">
    <source>
        <dbReference type="SAM" id="Phobius"/>
    </source>
</evidence>
<feature type="non-terminal residue" evidence="2">
    <location>
        <position position="198"/>
    </location>
</feature>
<feature type="transmembrane region" description="Helical" evidence="1">
    <location>
        <begin position="46"/>
        <end position="64"/>
    </location>
</feature>
<dbReference type="EMBL" id="SOHH01000106">
    <property type="protein sequence ID" value="TFD72866.1"/>
    <property type="molecule type" value="Genomic_DNA"/>
</dbReference>
<reference evidence="2 3" key="1">
    <citation type="submission" date="2019-03" db="EMBL/GenBank/DDBJ databases">
        <title>Genomics of glacier-inhabiting Cryobacterium strains.</title>
        <authorList>
            <person name="Liu Q."/>
            <person name="Xin Y.-H."/>
        </authorList>
    </citation>
    <scope>NUCLEOTIDE SEQUENCE [LARGE SCALE GENOMIC DNA]</scope>
    <source>
        <strain evidence="2 3">Hh4</strain>
    </source>
</reference>
<proteinExistence type="predicted"/>
<keyword evidence="1" id="KW-0812">Transmembrane</keyword>
<evidence type="ECO:0000313" key="2">
    <source>
        <dbReference type="EMBL" id="TFD72866.1"/>
    </source>
</evidence>
<protein>
    <submittedName>
        <fullName evidence="2">Uncharacterized protein</fullName>
    </submittedName>
</protein>
<name>A0A4R9AYC1_9MICO</name>
<keyword evidence="1" id="KW-1133">Transmembrane helix</keyword>